<dbReference type="AlphaFoldDB" id="A0A934JS95"/>
<comment type="caution">
    <text evidence="7">The sequence shown here is derived from an EMBL/GenBank/DDBJ whole genome shotgun (WGS) entry which is preliminary data.</text>
</comment>
<dbReference type="GO" id="GO:1990904">
    <property type="term" value="C:ribonucleoprotein complex"/>
    <property type="evidence" value="ECO:0007669"/>
    <property type="project" value="UniProtKB-KW"/>
</dbReference>
<evidence type="ECO:0000256" key="3">
    <source>
        <dbReference type="ARBA" id="ARBA00022980"/>
    </source>
</evidence>
<evidence type="ECO:0000256" key="6">
    <source>
        <dbReference type="ARBA" id="ARBA00035343"/>
    </source>
</evidence>
<dbReference type="Gene3D" id="1.20.58.110">
    <property type="entry name" value="Ribosomal protein S20"/>
    <property type="match status" value="1"/>
</dbReference>
<dbReference type="GO" id="GO:0019843">
    <property type="term" value="F:rRNA binding"/>
    <property type="evidence" value="ECO:0007669"/>
    <property type="project" value="UniProtKB-KW"/>
</dbReference>
<organism evidence="7 8">
    <name type="scientific">Candidatus Aeolococcus gillhamiae</name>
    <dbReference type="NCBI Taxonomy" id="3127015"/>
    <lineage>
        <taxon>Bacteria</taxon>
        <taxon>Bacillati</taxon>
        <taxon>Candidatus Dormiibacterota</taxon>
        <taxon>Candidatus Dormibacteria</taxon>
        <taxon>Candidatus Aeolococcales</taxon>
        <taxon>Candidatus Aeolococcaceae</taxon>
        <taxon>Candidatus Aeolococcus</taxon>
    </lineage>
</organism>
<keyword evidence="1" id="KW-0699">rRNA-binding</keyword>
<dbReference type="GO" id="GO:0003735">
    <property type="term" value="F:structural constituent of ribosome"/>
    <property type="evidence" value="ECO:0007669"/>
    <property type="project" value="InterPro"/>
</dbReference>
<accession>A0A934JS95</accession>
<dbReference type="InterPro" id="IPR002583">
    <property type="entry name" value="Ribosomal_bS20"/>
</dbReference>
<reference evidence="7 8" key="1">
    <citation type="submission" date="2020-10" db="EMBL/GenBank/DDBJ databases">
        <title>Ca. Dormibacterota MAGs.</title>
        <authorList>
            <person name="Montgomery K."/>
        </authorList>
    </citation>
    <scope>NUCLEOTIDE SEQUENCE [LARGE SCALE GENOMIC DNA]</scope>
    <source>
        <strain evidence="7">SC8812_S17_18</strain>
    </source>
</reference>
<sequence length="65" mass="7301">MANSRSARKRIRANERKHVRNRGVRSSVRTYVGKARQSLLSLEPGNTVDVEEQLKAAVRALDRAA</sequence>
<gene>
    <name evidence="7" type="ORF">JF886_04365</name>
</gene>
<evidence type="ECO:0000256" key="4">
    <source>
        <dbReference type="ARBA" id="ARBA00023274"/>
    </source>
</evidence>
<dbReference type="RefSeq" id="WP_337309991.1">
    <property type="nucleotide sequence ID" value="NZ_JAEKNS010000052.1"/>
</dbReference>
<dbReference type="GO" id="GO:0005840">
    <property type="term" value="C:ribosome"/>
    <property type="evidence" value="ECO:0007669"/>
    <property type="project" value="UniProtKB-KW"/>
</dbReference>
<protein>
    <recommendedName>
        <fullName evidence="5">Small ribosomal subunit protein bS20</fullName>
    </recommendedName>
    <alternativeName>
        <fullName evidence="6">30S ribosomal protein S20</fullName>
    </alternativeName>
</protein>
<evidence type="ECO:0000256" key="1">
    <source>
        <dbReference type="ARBA" id="ARBA00022730"/>
    </source>
</evidence>
<dbReference type="InterPro" id="IPR036510">
    <property type="entry name" value="Ribosomal_bS20_sf"/>
</dbReference>
<evidence type="ECO:0000313" key="7">
    <source>
        <dbReference type="EMBL" id="MBJ7594087.1"/>
    </source>
</evidence>
<feature type="non-terminal residue" evidence="7">
    <location>
        <position position="65"/>
    </location>
</feature>
<dbReference type="EMBL" id="JAEKNS010000052">
    <property type="protein sequence ID" value="MBJ7594087.1"/>
    <property type="molecule type" value="Genomic_DNA"/>
</dbReference>
<name>A0A934JS95_9BACT</name>
<proteinExistence type="predicted"/>
<keyword evidence="2" id="KW-0694">RNA-binding</keyword>
<evidence type="ECO:0000256" key="2">
    <source>
        <dbReference type="ARBA" id="ARBA00022884"/>
    </source>
</evidence>
<dbReference type="Pfam" id="PF01649">
    <property type="entry name" value="Ribosomal_S20p"/>
    <property type="match status" value="1"/>
</dbReference>
<evidence type="ECO:0000313" key="8">
    <source>
        <dbReference type="Proteomes" id="UP000606991"/>
    </source>
</evidence>
<dbReference type="NCBIfam" id="TIGR00029">
    <property type="entry name" value="S20"/>
    <property type="match status" value="1"/>
</dbReference>
<dbReference type="Proteomes" id="UP000606991">
    <property type="component" value="Unassembled WGS sequence"/>
</dbReference>
<dbReference type="SUPFAM" id="SSF46992">
    <property type="entry name" value="Ribosomal protein S20"/>
    <property type="match status" value="1"/>
</dbReference>
<keyword evidence="3 7" id="KW-0689">Ribosomal protein</keyword>
<dbReference type="GO" id="GO:0006412">
    <property type="term" value="P:translation"/>
    <property type="evidence" value="ECO:0007669"/>
    <property type="project" value="InterPro"/>
</dbReference>
<keyword evidence="4" id="KW-0687">Ribonucleoprotein</keyword>
<evidence type="ECO:0000256" key="5">
    <source>
        <dbReference type="ARBA" id="ARBA00035136"/>
    </source>
</evidence>